<feature type="transmembrane region" description="Helical" evidence="1">
    <location>
        <begin position="43"/>
        <end position="62"/>
    </location>
</feature>
<evidence type="ECO:0000313" key="3">
    <source>
        <dbReference type="Proteomes" id="UP000323506"/>
    </source>
</evidence>
<protein>
    <recommendedName>
        <fullName evidence="4">Transmembrane protein</fullName>
    </recommendedName>
</protein>
<dbReference type="Proteomes" id="UP000323506">
    <property type="component" value="Unassembled WGS sequence"/>
</dbReference>
<evidence type="ECO:0000313" key="2">
    <source>
        <dbReference type="EMBL" id="TXG74678.1"/>
    </source>
</evidence>
<organism evidence="2 3">
    <name type="scientific">Gossypium darwinii</name>
    <name type="common">Darwin's cotton</name>
    <name type="synonym">Gossypium barbadense var. darwinii</name>
    <dbReference type="NCBI Taxonomy" id="34276"/>
    <lineage>
        <taxon>Eukaryota</taxon>
        <taxon>Viridiplantae</taxon>
        <taxon>Streptophyta</taxon>
        <taxon>Embryophyta</taxon>
        <taxon>Tracheophyta</taxon>
        <taxon>Spermatophyta</taxon>
        <taxon>Magnoliopsida</taxon>
        <taxon>eudicotyledons</taxon>
        <taxon>Gunneridae</taxon>
        <taxon>Pentapetalae</taxon>
        <taxon>rosids</taxon>
        <taxon>malvids</taxon>
        <taxon>Malvales</taxon>
        <taxon>Malvaceae</taxon>
        <taxon>Malvoideae</taxon>
        <taxon>Gossypium</taxon>
    </lineage>
</organism>
<sequence length="79" mass="9014">MLVDIDKNWRISTDLLIAKVFVDLGFMIIYGGDCHDSCMHICFLFHTAGSLFNVFLSFYFSLGYPQAKKTHAIVGREFS</sequence>
<accession>A0A5C7IZU5</accession>
<dbReference type="EMBL" id="ML700976">
    <property type="protein sequence ID" value="TXG74678.1"/>
    <property type="molecule type" value="Genomic_DNA"/>
</dbReference>
<keyword evidence="1" id="KW-0472">Membrane</keyword>
<name>A0A5C7IZU5_GOSDA</name>
<keyword evidence="1" id="KW-0812">Transmembrane</keyword>
<feature type="transmembrane region" description="Helical" evidence="1">
    <location>
        <begin position="12"/>
        <end position="31"/>
    </location>
</feature>
<proteinExistence type="predicted"/>
<reference evidence="2 3" key="1">
    <citation type="submission" date="2019-06" db="EMBL/GenBank/DDBJ databases">
        <title>WGS assembly of Gossypium darwinii.</title>
        <authorList>
            <person name="Chen Z.J."/>
            <person name="Sreedasyam A."/>
            <person name="Ando A."/>
            <person name="Song Q."/>
            <person name="De L."/>
            <person name="Hulse-Kemp A."/>
            <person name="Ding M."/>
            <person name="Ye W."/>
            <person name="Kirkbride R."/>
            <person name="Jenkins J."/>
            <person name="Plott C."/>
            <person name="Lovell J."/>
            <person name="Lin Y.-M."/>
            <person name="Vaughn R."/>
            <person name="Liu B."/>
            <person name="Li W."/>
            <person name="Simpson S."/>
            <person name="Scheffler B."/>
            <person name="Saski C."/>
            <person name="Grover C."/>
            <person name="Hu G."/>
            <person name="Conover J."/>
            <person name="Carlson J."/>
            <person name="Shu S."/>
            <person name="Boston L."/>
            <person name="Williams M."/>
            <person name="Peterson D."/>
            <person name="Mcgee K."/>
            <person name="Jones D."/>
            <person name="Wendel J."/>
            <person name="Stelly D."/>
            <person name="Grimwood J."/>
            <person name="Schmutz J."/>
        </authorList>
    </citation>
    <scope>NUCLEOTIDE SEQUENCE [LARGE SCALE GENOMIC DNA]</scope>
    <source>
        <strain evidence="2">1808015.09</strain>
    </source>
</reference>
<keyword evidence="1" id="KW-1133">Transmembrane helix</keyword>
<dbReference type="AlphaFoldDB" id="A0A5C7IZU5"/>
<gene>
    <name evidence="2" type="ORF">ES288_1Z021900v1</name>
</gene>
<keyword evidence="3" id="KW-1185">Reference proteome</keyword>
<evidence type="ECO:0000256" key="1">
    <source>
        <dbReference type="SAM" id="Phobius"/>
    </source>
</evidence>
<evidence type="ECO:0008006" key="4">
    <source>
        <dbReference type="Google" id="ProtNLM"/>
    </source>
</evidence>